<name>A0A506PLS8_9FLAO</name>
<dbReference type="AlphaFoldDB" id="A0A506PLS8"/>
<dbReference type="RefSeq" id="WP_140989104.1">
    <property type="nucleotide sequence ID" value="NZ_VHIQ01000002.1"/>
</dbReference>
<organism evidence="3 4">
    <name type="scientific">Paucihalobacter ruber</name>
    <dbReference type="NCBI Taxonomy" id="2567861"/>
    <lineage>
        <taxon>Bacteria</taxon>
        <taxon>Pseudomonadati</taxon>
        <taxon>Bacteroidota</taxon>
        <taxon>Flavobacteriia</taxon>
        <taxon>Flavobacteriales</taxon>
        <taxon>Flavobacteriaceae</taxon>
        <taxon>Paucihalobacter</taxon>
    </lineage>
</organism>
<dbReference type="OrthoDB" id="1115172at2"/>
<dbReference type="Proteomes" id="UP000317332">
    <property type="component" value="Unassembled WGS sequence"/>
</dbReference>
<dbReference type="EMBL" id="VHIQ01000002">
    <property type="protein sequence ID" value="TPV34681.1"/>
    <property type="molecule type" value="Genomic_DNA"/>
</dbReference>
<evidence type="ECO:0000256" key="1">
    <source>
        <dbReference type="SAM" id="Coils"/>
    </source>
</evidence>
<feature type="coiled-coil region" evidence="1">
    <location>
        <begin position="46"/>
        <end position="139"/>
    </location>
</feature>
<keyword evidence="2" id="KW-0472">Membrane</keyword>
<evidence type="ECO:0000313" key="3">
    <source>
        <dbReference type="EMBL" id="TPV34681.1"/>
    </source>
</evidence>
<keyword evidence="2" id="KW-0812">Transmembrane</keyword>
<keyword evidence="2" id="KW-1133">Transmembrane helix</keyword>
<gene>
    <name evidence="3" type="ORF">FJ651_03890</name>
</gene>
<keyword evidence="4" id="KW-1185">Reference proteome</keyword>
<comment type="caution">
    <text evidence="3">The sequence shown here is derived from an EMBL/GenBank/DDBJ whole genome shotgun (WGS) entry which is preliminary data.</text>
</comment>
<accession>A0A506PLS8</accession>
<proteinExistence type="predicted"/>
<evidence type="ECO:0008006" key="5">
    <source>
        <dbReference type="Google" id="ProtNLM"/>
    </source>
</evidence>
<keyword evidence="1" id="KW-0175">Coiled coil</keyword>
<evidence type="ECO:0000256" key="2">
    <source>
        <dbReference type="SAM" id="Phobius"/>
    </source>
</evidence>
<feature type="transmembrane region" description="Helical" evidence="2">
    <location>
        <begin position="12"/>
        <end position="30"/>
    </location>
</feature>
<protein>
    <recommendedName>
        <fullName evidence="5">Chromosome partitioning protein ParA</fullName>
    </recommendedName>
</protein>
<evidence type="ECO:0000313" key="4">
    <source>
        <dbReference type="Proteomes" id="UP000317332"/>
    </source>
</evidence>
<reference evidence="3 4" key="1">
    <citation type="submission" date="2019-06" db="EMBL/GenBank/DDBJ databases">
        <title>Flavobacteriaceae Paucihalobacterium erythroidium CWB-1, complete genome.</title>
        <authorList>
            <person name="Wu S."/>
        </authorList>
    </citation>
    <scope>NUCLEOTIDE SEQUENCE [LARGE SCALE GENOMIC DNA]</scope>
    <source>
        <strain evidence="3 4">CWB-1</strain>
    </source>
</reference>
<sequence length="282" mass="31586">MIVNPQLFNYRLIKSTLVIVLAVFGVLGYLKYQSIEAQNVFTEQENKLIEHELAEVLRQNDRLSNEKSVILENLEQANAVLQNAQDSIAELTSNLSVLQGVKAENYRLKQQLAQADNVLAQTSNQVLALQKELQAKETVIETVSEPTVMASNAVLATSFISVQGFETNSAARYATYKAKRINNLEVCFNLAGNEQITPGNKTVYVQIINPDNNVLADKGVVKNNKYSLVYSFKTNVEYYNQNTKVCVAVEADRDDKPLQKGNYKINIFNDFTLIGSTELHLE</sequence>